<proteinExistence type="inferred from homology"/>
<keyword evidence="8 14" id="KW-0647">Proteasome</keyword>
<feature type="compositionally biased region" description="Gly residues" evidence="11">
    <location>
        <begin position="319"/>
        <end position="337"/>
    </location>
</feature>
<organism evidence="14">
    <name type="scientific">Phaffia rhodozyma</name>
    <name type="common">Yeast</name>
    <name type="synonym">Xanthophyllomyces dendrorhous</name>
    <dbReference type="NCBI Taxonomy" id="264483"/>
    <lineage>
        <taxon>Eukaryota</taxon>
        <taxon>Fungi</taxon>
        <taxon>Dikarya</taxon>
        <taxon>Basidiomycota</taxon>
        <taxon>Agaricomycotina</taxon>
        <taxon>Tremellomycetes</taxon>
        <taxon>Cystofilobasidiales</taxon>
        <taxon>Mrakiaceae</taxon>
        <taxon>Phaffia</taxon>
    </lineage>
</organism>
<sequence>MSSTVNSDVYDSIRGYLPSETSLTLSSPQEALGVLIHTLHARAGFRLASSADNVLPSAWSKDAPGEIVLEYIRAEGPGTFKVWLAGRGGRVVVGVLDVEKDNNHHLAIPLSEYIASIDSFPFSIEDSSQSSDKTNADQIGPLFVSPSKLQTLIELYQKDILSKLDSSQGEDQEESTEDSKERGISGNMSSSRQQPPYSSLQESRSEPVGNLERSMPSAPPYNTGQQTFDNPSRASIGAADLDPLAASPMAYRPVSTFPPIGGIGGLGSGGMNPQGGMYMDPSHPLFHPSSDRSQRQPGPFPGHPQGARFDPVSPFSGSIPGGGGGFGGGGPVGGGWSGEPDNDEFMPPGMGQNRDMGVRFPGQGGGNPGMGGIGGMGIGGMGLGGRPGRGAGGGFGGAGGGFGGVM</sequence>
<dbReference type="GO" id="GO:0070628">
    <property type="term" value="F:proteasome binding"/>
    <property type="evidence" value="ECO:0007669"/>
    <property type="project" value="InterPro"/>
</dbReference>
<evidence type="ECO:0000256" key="1">
    <source>
        <dbReference type="ARBA" id="ARBA00004240"/>
    </source>
</evidence>
<dbReference type="GO" id="GO:0043161">
    <property type="term" value="P:proteasome-mediated ubiquitin-dependent protein catabolic process"/>
    <property type="evidence" value="ECO:0007669"/>
    <property type="project" value="InterPro"/>
</dbReference>
<dbReference type="AlphaFoldDB" id="A0A0F7SRM9"/>
<comment type="subcellular location">
    <subcellularLocation>
        <location evidence="2">Cytoplasm</location>
    </subcellularLocation>
    <subcellularLocation>
        <location evidence="1">Endoplasmic reticulum</location>
    </subcellularLocation>
</comment>
<dbReference type="GO" id="GO:0004866">
    <property type="term" value="F:endopeptidase inhibitor activity"/>
    <property type="evidence" value="ECO:0007669"/>
    <property type="project" value="InterPro"/>
</dbReference>
<evidence type="ECO:0000256" key="4">
    <source>
        <dbReference type="ARBA" id="ARBA00022481"/>
    </source>
</evidence>
<feature type="region of interest" description="Disordered" evidence="11">
    <location>
        <begin position="164"/>
        <end position="236"/>
    </location>
</feature>
<dbReference type="InterPro" id="IPR021625">
    <property type="entry name" value="PI31_Prot_N"/>
</dbReference>
<comment type="function">
    <text evidence="10">Plays an important role in control of proteasome function. Inhibits the hydrolysis of protein and peptide substrates by the 20S proteasome. Also inhibits the activation of the proteasome by the proteasome regulatory proteins PA700 and PA28.</text>
</comment>
<evidence type="ECO:0000259" key="12">
    <source>
        <dbReference type="Pfam" id="PF08577"/>
    </source>
</evidence>
<keyword evidence="7" id="KW-0256">Endoplasmic reticulum</keyword>
<dbReference type="Gene3D" id="3.40.1000.30">
    <property type="match status" value="1"/>
</dbReference>
<dbReference type="EMBL" id="LN483166">
    <property type="protein sequence ID" value="CED84822.1"/>
    <property type="molecule type" value="Genomic_DNA"/>
</dbReference>
<keyword evidence="4" id="KW-0488">Methylation</keyword>
<evidence type="ECO:0000259" key="13">
    <source>
        <dbReference type="Pfam" id="PF11566"/>
    </source>
</evidence>
<keyword evidence="9" id="KW-0007">Acetylation</keyword>
<dbReference type="PANTHER" id="PTHR13266">
    <property type="entry name" value="PROTEASOME INHIBITOR"/>
    <property type="match status" value="1"/>
</dbReference>
<keyword evidence="5" id="KW-0963">Cytoplasm</keyword>
<evidence type="ECO:0000256" key="9">
    <source>
        <dbReference type="ARBA" id="ARBA00022990"/>
    </source>
</evidence>
<feature type="compositionally biased region" description="Polar residues" evidence="11">
    <location>
        <begin position="186"/>
        <end position="202"/>
    </location>
</feature>
<evidence type="ECO:0000256" key="6">
    <source>
        <dbReference type="ARBA" id="ARBA00022553"/>
    </source>
</evidence>
<evidence type="ECO:0000256" key="8">
    <source>
        <dbReference type="ARBA" id="ARBA00022942"/>
    </source>
</evidence>
<evidence type="ECO:0000313" key="14">
    <source>
        <dbReference type="EMBL" id="CED84822.1"/>
    </source>
</evidence>
<dbReference type="PANTHER" id="PTHR13266:SF1">
    <property type="entry name" value="PROTEASOME INHIBITOR PI31 SUBUNIT"/>
    <property type="match status" value="1"/>
</dbReference>
<evidence type="ECO:0000256" key="3">
    <source>
        <dbReference type="ARBA" id="ARBA00006405"/>
    </source>
</evidence>
<dbReference type="Pfam" id="PF08577">
    <property type="entry name" value="PI31_Prot_C"/>
    <property type="match status" value="1"/>
</dbReference>
<name>A0A0F7SRM9_PHARH</name>
<dbReference type="InterPro" id="IPR013886">
    <property type="entry name" value="PI31_Prot_C"/>
</dbReference>
<feature type="compositionally biased region" description="Polar residues" evidence="11">
    <location>
        <begin position="220"/>
        <end position="233"/>
    </location>
</feature>
<feature type="domain" description="PI31 proteasome regulator C-terminal" evidence="12">
    <location>
        <begin position="236"/>
        <end position="314"/>
    </location>
</feature>
<dbReference type="InterPro" id="IPR045128">
    <property type="entry name" value="PI31-like"/>
</dbReference>
<feature type="domain" description="PI31 proteasome regulator N-terminal" evidence="13">
    <location>
        <begin position="24"/>
        <end position="167"/>
    </location>
</feature>
<evidence type="ECO:0000256" key="7">
    <source>
        <dbReference type="ARBA" id="ARBA00022824"/>
    </source>
</evidence>
<comment type="similarity">
    <text evidence="3">Belongs to the proteasome inhibitor PI31 family.</text>
</comment>
<dbReference type="GO" id="GO:0005783">
    <property type="term" value="C:endoplasmic reticulum"/>
    <property type="evidence" value="ECO:0007669"/>
    <property type="project" value="UniProtKB-SubCell"/>
</dbReference>
<reference evidence="14" key="1">
    <citation type="submission" date="2014-08" db="EMBL/GenBank/DDBJ databases">
        <authorList>
            <person name="Sharma Rahul"/>
            <person name="Thines Marco"/>
        </authorList>
    </citation>
    <scope>NUCLEOTIDE SEQUENCE</scope>
</reference>
<evidence type="ECO:0000256" key="5">
    <source>
        <dbReference type="ARBA" id="ARBA00022490"/>
    </source>
</evidence>
<keyword evidence="6" id="KW-0597">Phosphoprotein</keyword>
<protein>
    <submittedName>
        <fullName evidence="14">PI31 proteasome regulator</fullName>
    </submittedName>
</protein>
<evidence type="ECO:0000256" key="10">
    <source>
        <dbReference type="ARBA" id="ARBA00024805"/>
    </source>
</evidence>
<feature type="region of interest" description="Disordered" evidence="11">
    <location>
        <begin position="279"/>
        <end position="347"/>
    </location>
</feature>
<dbReference type="GO" id="GO:0000502">
    <property type="term" value="C:proteasome complex"/>
    <property type="evidence" value="ECO:0007669"/>
    <property type="project" value="UniProtKB-KW"/>
</dbReference>
<accession>A0A0F7SRM9</accession>
<evidence type="ECO:0000256" key="2">
    <source>
        <dbReference type="ARBA" id="ARBA00004496"/>
    </source>
</evidence>
<evidence type="ECO:0000256" key="11">
    <source>
        <dbReference type="SAM" id="MobiDB-lite"/>
    </source>
</evidence>
<dbReference type="Pfam" id="PF11566">
    <property type="entry name" value="PI31_Prot_N"/>
    <property type="match status" value="1"/>
</dbReference>